<evidence type="ECO:0000256" key="6">
    <source>
        <dbReference type="SAM" id="Phobius"/>
    </source>
</evidence>
<dbReference type="Gene3D" id="2.60.40.4300">
    <property type="match status" value="4"/>
</dbReference>
<evidence type="ECO:0000259" key="7">
    <source>
        <dbReference type="PROSITE" id="PS50847"/>
    </source>
</evidence>
<dbReference type="PROSITE" id="PS50847">
    <property type="entry name" value="GRAM_POS_ANCHORING"/>
    <property type="match status" value="1"/>
</dbReference>
<evidence type="ECO:0000313" key="8">
    <source>
        <dbReference type="EMBL" id="VDG29716.1"/>
    </source>
</evidence>
<dbReference type="Pfam" id="PF17965">
    <property type="entry name" value="MucBP_2"/>
    <property type="match status" value="2"/>
</dbReference>
<dbReference type="NCBIfam" id="TIGR02167">
    <property type="entry name" value="Liste_lipo_26"/>
    <property type="match status" value="14"/>
</dbReference>
<feature type="region of interest" description="Disordered" evidence="5">
    <location>
        <begin position="1368"/>
        <end position="1393"/>
    </location>
</feature>
<evidence type="ECO:0000256" key="1">
    <source>
        <dbReference type="ARBA" id="ARBA00022512"/>
    </source>
</evidence>
<protein>
    <recommendedName>
        <fullName evidence="7">Gram-positive cocci surface proteins LPxTG domain-containing protein</fullName>
    </recommendedName>
</protein>
<feature type="compositionally biased region" description="Low complexity" evidence="5">
    <location>
        <begin position="176"/>
        <end position="190"/>
    </location>
</feature>
<sequence length="1494" mass="159104">MNKKSRSGLEPKLHFKLYKSGKHWLVAGITVFAVGTGLTVGITKQANAATDDTGDTNTNTTTTTTSAAKSTSVTLKVNSASTTSAAPASETTTGQTTTSQAVSSDRTATSQSATSQAESTSADSATSDTNKSANSSAAVTSSTATSSSSAAASVDSQSPVSSAAQSAQKVEPVNDTTAVSSAPSANSAAVVTDVSAATPVTKVASPRMSRALMAVAVPTAASTQTFGTATWSLDANGVLTLGAGTLPAKGNFYPAPWYSSAADVKTVNITGKLIAQDTLASMFSGMTNLTTINGLNNLDTSHVTDMSSLFENDQSLTAIDLSSFDTSQVTNMNSMFHGDKSLTALDLSTFKTTKVTDMGGMFGGDSGLTALNVSGFDTSHVTDMFAMFSGVSGITTLDVSNFDTANVETMASMFYGIQVTDLNLSNFNTSQVTNMAYMFEDAKALTTLDLTSFDTSNVTNMIEMFSGASKLASLNVTSFNTAKVTSMFSMFYGDLALTSLDVSKFDTGNVTSMHAMFYMDQNLNKLDVSHFNTAKVTDMSDMFNMATSVDTQTALTVLDVSNFDTSSVTDMSAMFADLHKVTVLDVSNFNTQHVTDMESMFNGDTQLENLDVSHFDTGNVTTMSHMFLNDSSLLALDVSNFDTEKVTDMSTMFDYDGSLNSLNLASFTISTSTNLNQMLTNLTHLKVLVLGDQIATLNGAWLEDPEIPGSYWQNKATGTIEKPAGDYKQNSMNLIADYNPTMAETYIWTQAPVDVQNTTKTATRTIKYYDLDQTAGTMTLISGVDTVSQKVTYTQTALVDSYNHKLLGYDTNGDGVVDTTDPDAAWYIASGDSATFEAVVSPDLSSRGYQEPGQAIIAAKTPAFSELSNISLGIYYEHQLNWVPEYRTVMRTIDYQDENGNAMTDLNPVVQIANFKRSNKWDMVTNQQLVTGDWSSDVTEFGTQTSPIVTGYTTKDTEVAAMSVTADTENSTEKVIYALNDELANIQYVDMDANNVIVASDQVNGKYQTSQAYSTANKLATLAKQGYVLVNDGVPATITFDTDNPQTYTVQLKHRYQTLTPVDEMTPGTPIDPTDPNSPLYPDLSLDLSATTNRVIHYIYTDGNTAQPTVTQTVTATRTATVDLVTGTVVYGDWSKVTVPAQSTPVLAGYTADIAEVGSADVTAATGDLAPVTVTYTKNQVPVSDGTITVTYVDSTTGAKLTEKVLKGTVRTVADYHTTDTIATYQQLGYILEHDGYPMKATYTTDGQTYTVYLAHGMKVVTPNDGTKLDLTKTVTQTIHYVYDNGQTAVPDKVTTRTFTRQAIVDLVTGTTTYGSWQLTTNDSEFPATTSPSVSGYTADQTVSKVVAITAESADDVQTVTYTGVVTPQAPSVPSDPQLPSQPAQPGTTGEQTATVIPQTTAVPRVTKVVAVKPVTVTQSIQATRPQQPVTVATAKINASQPKLKVSVADKPASKATLPQTSEQSNHVLASVLGLSLATLLGSLGLYKKQREEK</sequence>
<dbReference type="InterPro" id="IPR022263">
    <property type="entry name" value="KxYKxGKxW"/>
</dbReference>
<evidence type="ECO:0000256" key="3">
    <source>
        <dbReference type="ARBA" id="ARBA00022729"/>
    </source>
</evidence>
<dbReference type="InterPro" id="IPR041558">
    <property type="entry name" value="MucBP_2"/>
</dbReference>
<dbReference type="InterPro" id="IPR005046">
    <property type="entry name" value="DUF285"/>
</dbReference>
<keyword evidence="2" id="KW-0964">Secreted</keyword>
<dbReference type="Gene3D" id="3.80.10.10">
    <property type="entry name" value="Ribonuclease Inhibitor"/>
    <property type="match status" value="2"/>
</dbReference>
<feature type="region of interest" description="Disordered" evidence="5">
    <location>
        <begin position="162"/>
        <end position="190"/>
    </location>
</feature>
<feature type="region of interest" description="Disordered" evidence="5">
    <location>
        <begin position="48"/>
        <end position="136"/>
    </location>
</feature>
<name>A0A660E302_9LACO</name>
<dbReference type="SUPFAM" id="SSF52058">
    <property type="entry name" value="L domain-like"/>
    <property type="match status" value="1"/>
</dbReference>
<dbReference type="InterPro" id="IPR019931">
    <property type="entry name" value="LPXTG_anchor"/>
</dbReference>
<dbReference type="RefSeq" id="WP_165450095.1">
    <property type="nucleotide sequence ID" value="NZ_UYIG01000152.1"/>
</dbReference>
<evidence type="ECO:0000256" key="2">
    <source>
        <dbReference type="ARBA" id="ARBA00022525"/>
    </source>
</evidence>
<dbReference type="SUPFAM" id="SSF52047">
    <property type="entry name" value="RNI-like"/>
    <property type="match status" value="1"/>
</dbReference>
<evidence type="ECO:0000256" key="4">
    <source>
        <dbReference type="ARBA" id="ARBA00023088"/>
    </source>
</evidence>
<keyword evidence="9" id="KW-1185">Reference proteome</keyword>
<feature type="compositionally biased region" description="Polar residues" evidence="5">
    <location>
        <begin position="1378"/>
        <end position="1393"/>
    </location>
</feature>
<dbReference type="Pfam" id="PF17966">
    <property type="entry name" value="Muc_B2"/>
    <property type="match status" value="4"/>
</dbReference>
<dbReference type="NCBIfam" id="TIGR01167">
    <property type="entry name" value="LPXTG_anchor"/>
    <property type="match status" value="1"/>
</dbReference>
<dbReference type="InterPro" id="IPR041495">
    <property type="entry name" value="Mub_B2"/>
</dbReference>
<keyword evidence="4" id="KW-0572">Peptidoglycan-anchor</keyword>
<dbReference type="Pfam" id="PF03382">
    <property type="entry name" value="DUF285"/>
    <property type="match status" value="2"/>
</dbReference>
<organism evidence="8 9">
    <name type="scientific">Lactiplantibacillus mudanjiangensis</name>
    <dbReference type="NCBI Taxonomy" id="1296538"/>
    <lineage>
        <taxon>Bacteria</taxon>
        <taxon>Bacillati</taxon>
        <taxon>Bacillota</taxon>
        <taxon>Bacilli</taxon>
        <taxon>Lactobacillales</taxon>
        <taxon>Lactobacillaceae</taxon>
        <taxon>Lactiplantibacillus</taxon>
    </lineage>
</organism>
<feature type="domain" description="Gram-positive cocci surface proteins LPxTG" evidence="7">
    <location>
        <begin position="1458"/>
        <end position="1494"/>
    </location>
</feature>
<reference evidence="8 9" key="1">
    <citation type="submission" date="2018-11" db="EMBL/GenBank/DDBJ databases">
        <authorList>
            <person name="Wuyts S."/>
        </authorList>
    </citation>
    <scope>NUCLEOTIDE SEQUENCE [LARGE SCALE GENOMIC DNA]</scope>
    <source>
        <strain evidence="8">Lactobacillus mudanjiangensis AMBF249</strain>
    </source>
</reference>
<dbReference type="Proteomes" id="UP000289996">
    <property type="component" value="Unassembled WGS sequence"/>
</dbReference>
<dbReference type="Gene3D" id="3.10.20.470">
    <property type="match status" value="2"/>
</dbReference>
<proteinExistence type="predicted"/>
<evidence type="ECO:0000313" key="9">
    <source>
        <dbReference type="Proteomes" id="UP000289996"/>
    </source>
</evidence>
<keyword evidence="6" id="KW-0472">Membrane</keyword>
<dbReference type="NCBIfam" id="TIGR03715">
    <property type="entry name" value="KxYKxGKxW"/>
    <property type="match status" value="1"/>
</dbReference>
<dbReference type="InterPro" id="IPR011889">
    <property type="entry name" value="Liste_lipo_26"/>
</dbReference>
<dbReference type="InterPro" id="IPR032675">
    <property type="entry name" value="LRR_dom_sf"/>
</dbReference>
<accession>A0A660E302</accession>
<keyword evidence="6" id="KW-0812">Transmembrane</keyword>
<keyword evidence="6" id="KW-1133">Transmembrane helix</keyword>
<dbReference type="EMBL" id="UYIG01000152">
    <property type="protein sequence ID" value="VDG29716.1"/>
    <property type="molecule type" value="Genomic_DNA"/>
</dbReference>
<gene>
    <name evidence="8" type="ORF">MUDAN_MDHGFNIF_01253</name>
</gene>
<evidence type="ECO:0000256" key="5">
    <source>
        <dbReference type="SAM" id="MobiDB-lite"/>
    </source>
</evidence>
<dbReference type="Pfam" id="PF19258">
    <property type="entry name" value="KxYKxGKxW_sig"/>
    <property type="match status" value="1"/>
</dbReference>
<feature type="transmembrane region" description="Helical" evidence="6">
    <location>
        <begin position="21"/>
        <end position="42"/>
    </location>
</feature>
<keyword evidence="1" id="KW-0134">Cell wall</keyword>
<keyword evidence="3" id="KW-0732">Signal</keyword>